<proteinExistence type="predicted"/>
<organism evidence="2 3">
    <name type="scientific">Auricularia subglabra (strain TFB-10046 / SS5)</name>
    <name type="common">White-rot fungus</name>
    <name type="synonym">Auricularia delicata (strain TFB10046)</name>
    <dbReference type="NCBI Taxonomy" id="717982"/>
    <lineage>
        <taxon>Eukaryota</taxon>
        <taxon>Fungi</taxon>
        <taxon>Dikarya</taxon>
        <taxon>Basidiomycota</taxon>
        <taxon>Agaricomycotina</taxon>
        <taxon>Agaricomycetes</taxon>
        <taxon>Auriculariales</taxon>
        <taxon>Auriculariaceae</taxon>
        <taxon>Auricularia</taxon>
    </lineage>
</organism>
<protein>
    <submittedName>
        <fullName evidence="2">Uncharacterized protein</fullName>
    </submittedName>
</protein>
<gene>
    <name evidence="2" type="ORF">AURDEDRAFT_116658</name>
</gene>
<dbReference type="EMBL" id="JH687833">
    <property type="protein sequence ID" value="EJD37884.1"/>
    <property type="molecule type" value="Genomic_DNA"/>
</dbReference>
<accession>J0WWG5</accession>
<dbReference type="Proteomes" id="UP000006514">
    <property type="component" value="Unassembled WGS sequence"/>
</dbReference>
<dbReference type="KEGG" id="adl:AURDEDRAFT_116658"/>
<keyword evidence="3" id="KW-1185">Reference proteome</keyword>
<name>J0WWG5_AURST</name>
<feature type="chain" id="PRO_5003741351" evidence="1">
    <location>
        <begin position="25"/>
        <end position="75"/>
    </location>
</feature>
<evidence type="ECO:0000313" key="3">
    <source>
        <dbReference type="Proteomes" id="UP000006514"/>
    </source>
</evidence>
<dbReference type="InParanoid" id="J0WWG5"/>
<evidence type="ECO:0000256" key="1">
    <source>
        <dbReference type="SAM" id="SignalP"/>
    </source>
</evidence>
<keyword evidence="1" id="KW-0732">Signal</keyword>
<reference evidence="3" key="1">
    <citation type="journal article" date="2012" name="Science">
        <title>The Paleozoic origin of enzymatic lignin decomposition reconstructed from 31 fungal genomes.</title>
        <authorList>
            <person name="Floudas D."/>
            <person name="Binder M."/>
            <person name="Riley R."/>
            <person name="Barry K."/>
            <person name="Blanchette R.A."/>
            <person name="Henrissat B."/>
            <person name="Martinez A.T."/>
            <person name="Otillar R."/>
            <person name="Spatafora J.W."/>
            <person name="Yadav J.S."/>
            <person name="Aerts A."/>
            <person name="Benoit I."/>
            <person name="Boyd A."/>
            <person name="Carlson A."/>
            <person name="Copeland A."/>
            <person name="Coutinho P.M."/>
            <person name="de Vries R.P."/>
            <person name="Ferreira P."/>
            <person name="Findley K."/>
            <person name="Foster B."/>
            <person name="Gaskell J."/>
            <person name="Glotzer D."/>
            <person name="Gorecki P."/>
            <person name="Heitman J."/>
            <person name="Hesse C."/>
            <person name="Hori C."/>
            <person name="Igarashi K."/>
            <person name="Jurgens J.A."/>
            <person name="Kallen N."/>
            <person name="Kersten P."/>
            <person name="Kohler A."/>
            <person name="Kuees U."/>
            <person name="Kumar T.K.A."/>
            <person name="Kuo A."/>
            <person name="LaButti K."/>
            <person name="Larrondo L.F."/>
            <person name="Lindquist E."/>
            <person name="Ling A."/>
            <person name="Lombard V."/>
            <person name="Lucas S."/>
            <person name="Lundell T."/>
            <person name="Martin R."/>
            <person name="McLaughlin D.J."/>
            <person name="Morgenstern I."/>
            <person name="Morin E."/>
            <person name="Murat C."/>
            <person name="Nagy L.G."/>
            <person name="Nolan M."/>
            <person name="Ohm R.A."/>
            <person name="Patyshakuliyeva A."/>
            <person name="Rokas A."/>
            <person name="Ruiz-Duenas F.J."/>
            <person name="Sabat G."/>
            <person name="Salamov A."/>
            <person name="Samejima M."/>
            <person name="Schmutz J."/>
            <person name="Slot J.C."/>
            <person name="St John F."/>
            <person name="Stenlid J."/>
            <person name="Sun H."/>
            <person name="Sun S."/>
            <person name="Syed K."/>
            <person name="Tsang A."/>
            <person name="Wiebenga A."/>
            <person name="Young D."/>
            <person name="Pisabarro A."/>
            <person name="Eastwood D.C."/>
            <person name="Martin F."/>
            <person name="Cullen D."/>
            <person name="Grigoriev I.V."/>
            <person name="Hibbett D.S."/>
        </authorList>
    </citation>
    <scope>NUCLEOTIDE SEQUENCE [LARGE SCALE GENOMIC DNA]</scope>
    <source>
        <strain evidence="3">TFB10046</strain>
    </source>
</reference>
<dbReference type="AlphaFoldDB" id="J0WWG5"/>
<evidence type="ECO:0000313" key="2">
    <source>
        <dbReference type="EMBL" id="EJD37884.1"/>
    </source>
</evidence>
<sequence length="75" mass="7954">MIFGRASTSCAIFAYLALVGTAWGLRNVSLDSHDTLIGYFPNEILPASACKGAPGNEDCLGRWSIRALGVSHSLL</sequence>
<feature type="signal peptide" evidence="1">
    <location>
        <begin position="1"/>
        <end position="24"/>
    </location>
</feature>